<dbReference type="STRING" id="649333.SAMN04487989_10171"/>
<accession>A0A1I4YKQ2</accession>
<protein>
    <submittedName>
        <fullName evidence="1">Uncharacterized protein</fullName>
    </submittedName>
</protein>
<dbReference type="OrthoDB" id="9890673at2"/>
<proteinExistence type="predicted"/>
<sequence length="78" mass="8999">MLDIDKLDKQFDEILSSFSEEKIQQWIDFAEERETMECLFNGESVNISMEKLKPKYVIVSNSDALFEKAGENNYALAA</sequence>
<evidence type="ECO:0000313" key="2">
    <source>
        <dbReference type="Proteomes" id="UP000198705"/>
    </source>
</evidence>
<gene>
    <name evidence="1" type="ORF">SAMN04487989_10171</name>
</gene>
<organism evidence="1 2">
    <name type="scientific">Bizionia echini</name>
    <dbReference type="NCBI Taxonomy" id="649333"/>
    <lineage>
        <taxon>Bacteria</taxon>
        <taxon>Pseudomonadati</taxon>
        <taxon>Bacteroidota</taxon>
        <taxon>Flavobacteriia</taxon>
        <taxon>Flavobacteriales</taxon>
        <taxon>Flavobacteriaceae</taxon>
        <taxon>Bizionia</taxon>
    </lineage>
</organism>
<name>A0A1I4YKQ2_9FLAO</name>
<keyword evidence="2" id="KW-1185">Reference proteome</keyword>
<dbReference type="EMBL" id="FOVN01000001">
    <property type="protein sequence ID" value="SFN38363.1"/>
    <property type="molecule type" value="Genomic_DNA"/>
</dbReference>
<reference evidence="2" key="1">
    <citation type="submission" date="2016-10" db="EMBL/GenBank/DDBJ databases">
        <authorList>
            <person name="Varghese N."/>
            <person name="Submissions S."/>
        </authorList>
    </citation>
    <scope>NUCLEOTIDE SEQUENCE [LARGE SCALE GENOMIC DNA]</scope>
    <source>
        <strain evidence="2">DSM 23925</strain>
    </source>
</reference>
<dbReference type="Proteomes" id="UP000198705">
    <property type="component" value="Unassembled WGS sequence"/>
</dbReference>
<dbReference type="AlphaFoldDB" id="A0A1I4YKQ2"/>
<dbReference type="RefSeq" id="WP_092205673.1">
    <property type="nucleotide sequence ID" value="NZ_FOVN01000001.1"/>
</dbReference>
<evidence type="ECO:0000313" key="1">
    <source>
        <dbReference type="EMBL" id="SFN38363.1"/>
    </source>
</evidence>